<evidence type="ECO:0000313" key="3">
    <source>
        <dbReference type="Proteomes" id="UP000197208"/>
    </source>
</evidence>
<dbReference type="AlphaFoldDB" id="A0A246BHU0"/>
<accession>A0A246BHU0</accession>
<organism evidence="2 3">
    <name type="scientific">Deinococcus indicus</name>
    <dbReference type="NCBI Taxonomy" id="223556"/>
    <lineage>
        <taxon>Bacteria</taxon>
        <taxon>Thermotogati</taxon>
        <taxon>Deinococcota</taxon>
        <taxon>Deinococci</taxon>
        <taxon>Deinococcales</taxon>
        <taxon>Deinococcaceae</taxon>
        <taxon>Deinococcus</taxon>
    </lineage>
</organism>
<feature type="compositionally biased region" description="Low complexity" evidence="1">
    <location>
        <begin position="466"/>
        <end position="526"/>
    </location>
</feature>
<gene>
    <name evidence="2" type="ORF">CBQ26_14795</name>
</gene>
<dbReference type="OrthoDB" id="53439at2"/>
<reference evidence="2 3" key="1">
    <citation type="submission" date="2017-05" db="EMBL/GenBank/DDBJ databases">
        <title>De novo genome assembly of Deniococcus indicus strain DR1.</title>
        <authorList>
            <person name="Chauhan D."/>
            <person name="Yennamalli R.M."/>
            <person name="Priyadarshini R."/>
        </authorList>
    </citation>
    <scope>NUCLEOTIDE SEQUENCE [LARGE SCALE GENOMIC DNA]</scope>
    <source>
        <strain evidence="2 3">DR1</strain>
    </source>
</reference>
<name>A0A246BHU0_9DEIO</name>
<sequence>MYLLAHVPATRAVLEHVHQHLTSQGLTHATLLVPGREEAAAFDLFTGLHVVDHGARQAHLKCLLCPPGSGHHLRYEFRVTTLTGEQIGPIGSSCVFARVLGEERGRQVGAHLADQVGAHVRRTQTQSQADLLAGAGNWREYLRAQGLDWVLTAMAGGGGLSADLREKLQRLQDAEKPLPLTVLSELRALTRARNEEPAPSAFAPAPAAFQPPAAQAARPRRTLRPRAGAGNRMDHLEWEEYLRASRLTNLVGHWTAVQEHLDLPEDTRDFLLETIRGRRPFRLEDLTLLQGFSRDAGVLERLRELGPPERLRPAVRAPRVERVIEPGSGLELLDVRDDPHVQGARAWLWGLKAVFSPAQWRRVEAGINTGALRADDYAALRQTLLALPDQGEPGVPRTARQFLTYTALLLGREKRVERARELLHQRRQATSLLVLDGLWQRYRDGKPVQESELVGRALNGTRRDAPAPARTATPKAAAKKATAPNNTGQKATAQKTTAQKAAGQNAAPPKAGAATQPAATQSAAKKATGKKADPRPAAGSPTKAASGAAAPDPLGADPLAADRAALQEGWGRGLSSLVPVPHRRAVSRAVHQPPGRLDPAQLRAARHALDVYRRVVRAGTPPKKVFTTPPGPRTPDAYVAALTRLFVDLGVPHLRAPLAERGPAWLQATFPTPYRHFERTGELHRDLNAILNALS</sequence>
<dbReference type="EMBL" id="NHMK01000022">
    <property type="protein sequence ID" value="OWL94781.1"/>
    <property type="molecule type" value="Genomic_DNA"/>
</dbReference>
<proteinExistence type="predicted"/>
<feature type="region of interest" description="Disordered" evidence="1">
    <location>
        <begin position="198"/>
        <end position="227"/>
    </location>
</feature>
<evidence type="ECO:0000256" key="1">
    <source>
        <dbReference type="SAM" id="MobiDB-lite"/>
    </source>
</evidence>
<protein>
    <submittedName>
        <fullName evidence="2">Uncharacterized protein</fullName>
    </submittedName>
</protein>
<evidence type="ECO:0000313" key="2">
    <source>
        <dbReference type="EMBL" id="OWL94781.1"/>
    </source>
</evidence>
<feature type="compositionally biased region" description="Low complexity" evidence="1">
    <location>
        <begin position="536"/>
        <end position="556"/>
    </location>
</feature>
<feature type="region of interest" description="Disordered" evidence="1">
    <location>
        <begin position="453"/>
        <end position="556"/>
    </location>
</feature>
<keyword evidence="3" id="KW-1185">Reference proteome</keyword>
<dbReference type="Proteomes" id="UP000197208">
    <property type="component" value="Unassembled WGS sequence"/>
</dbReference>
<comment type="caution">
    <text evidence="2">The sequence shown here is derived from an EMBL/GenBank/DDBJ whole genome shotgun (WGS) entry which is preliminary data.</text>
</comment>
<dbReference type="RefSeq" id="WP_143342153.1">
    <property type="nucleotide sequence ID" value="NZ_NHMK01000022.1"/>
</dbReference>
<feature type="compositionally biased region" description="Low complexity" evidence="1">
    <location>
        <begin position="198"/>
        <end position="217"/>
    </location>
</feature>